<gene>
    <name evidence="8" type="ORF">GCM10008023_22320</name>
</gene>
<proteinExistence type="predicted"/>
<dbReference type="RefSeq" id="WP_189676341.1">
    <property type="nucleotide sequence ID" value="NZ_BNAQ01000003.1"/>
</dbReference>
<evidence type="ECO:0000256" key="2">
    <source>
        <dbReference type="ARBA" id="ARBA00012438"/>
    </source>
</evidence>
<reference evidence="9" key="1">
    <citation type="journal article" date="2019" name="Int. J. Syst. Evol. Microbiol.">
        <title>The Global Catalogue of Microorganisms (GCM) 10K type strain sequencing project: providing services to taxonomists for standard genome sequencing and annotation.</title>
        <authorList>
            <consortium name="The Broad Institute Genomics Platform"/>
            <consortium name="The Broad Institute Genome Sequencing Center for Infectious Disease"/>
            <person name="Wu L."/>
            <person name="Ma J."/>
        </authorList>
    </citation>
    <scope>NUCLEOTIDE SEQUENCE [LARGE SCALE GENOMIC DNA]</scope>
    <source>
        <strain evidence="9">CGMCC 1.8957</strain>
    </source>
</reference>
<evidence type="ECO:0000256" key="5">
    <source>
        <dbReference type="ARBA" id="ARBA00022741"/>
    </source>
</evidence>
<sequence>MSLECAPFAETAGLRADLAEVKAQLRAARSALDDERDRAAQLITTIRSIVSQSPASGEPADTIADHFAARLDVLARYHRHPRESHDLEMLIRDELREFQFGWDPRITIGGQIAWVQPAQAQALALAFHELIINALKFGALSHPGGKLQIAWVATTSELRLDWTETGGAVEQNVAHHHGFGRELIEQALPDQLGARTHFALRADGLHCRIGLPLGSRHAFTHRIVANILSQSTALQ</sequence>
<keyword evidence="6" id="KW-0418">Kinase</keyword>
<dbReference type="Gene3D" id="3.30.565.10">
    <property type="entry name" value="Histidine kinase-like ATPase, C-terminal domain"/>
    <property type="match status" value="1"/>
</dbReference>
<keyword evidence="9" id="KW-1185">Reference proteome</keyword>
<evidence type="ECO:0000256" key="6">
    <source>
        <dbReference type="ARBA" id="ARBA00022777"/>
    </source>
</evidence>
<dbReference type="PANTHER" id="PTHR41523:SF8">
    <property type="entry name" value="ETHYLENE RESPONSE SENSOR PROTEIN"/>
    <property type="match status" value="1"/>
</dbReference>
<organism evidence="8 9">
    <name type="scientific">Sphingomonas glacialis</name>
    <dbReference type="NCBI Taxonomy" id="658225"/>
    <lineage>
        <taxon>Bacteria</taxon>
        <taxon>Pseudomonadati</taxon>
        <taxon>Pseudomonadota</taxon>
        <taxon>Alphaproteobacteria</taxon>
        <taxon>Sphingomonadales</taxon>
        <taxon>Sphingomonadaceae</taxon>
        <taxon>Sphingomonas</taxon>
    </lineage>
</organism>
<keyword evidence="4" id="KW-0808">Transferase</keyword>
<evidence type="ECO:0000256" key="7">
    <source>
        <dbReference type="ARBA" id="ARBA00022840"/>
    </source>
</evidence>
<evidence type="ECO:0000256" key="1">
    <source>
        <dbReference type="ARBA" id="ARBA00000085"/>
    </source>
</evidence>
<evidence type="ECO:0000313" key="8">
    <source>
        <dbReference type="EMBL" id="GHH17592.1"/>
    </source>
</evidence>
<name>A0ABQ3LIU0_9SPHN</name>
<keyword evidence="3" id="KW-0597">Phosphoprotein</keyword>
<evidence type="ECO:0000256" key="3">
    <source>
        <dbReference type="ARBA" id="ARBA00022553"/>
    </source>
</evidence>
<evidence type="ECO:0000256" key="4">
    <source>
        <dbReference type="ARBA" id="ARBA00022679"/>
    </source>
</evidence>
<dbReference type="InterPro" id="IPR036890">
    <property type="entry name" value="HATPase_C_sf"/>
</dbReference>
<dbReference type="Proteomes" id="UP000652430">
    <property type="component" value="Unassembled WGS sequence"/>
</dbReference>
<dbReference type="EC" id="2.7.13.3" evidence="2"/>
<dbReference type="SUPFAM" id="SSF55874">
    <property type="entry name" value="ATPase domain of HSP90 chaperone/DNA topoisomerase II/histidine kinase"/>
    <property type="match status" value="1"/>
</dbReference>
<protein>
    <recommendedName>
        <fullName evidence="2">histidine kinase</fullName>
        <ecNumber evidence="2">2.7.13.3</ecNumber>
    </recommendedName>
</protein>
<dbReference type="PANTHER" id="PTHR41523">
    <property type="entry name" value="TWO-COMPONENT SYSTEM SENSOR PROTEIN"/>
    <property type="match status" value="1"/>
</dbReference>
<evidence type="ECO:0000313" key="9">
    <source>
        <dbReference type="Proteomes" id="UP000652430"/>
    </source>
</evidence>
<comment type="caution">
    <text evidence="8">The sequence shown here is derived from an EMBL/GenBank/DDBJ whole genome shotgun (WGS) entry which is preliminary data.</text>
</comment>
<accession>A0ABQ3LIU0</accession>
<keyword evidence="5" id="KW-0547">Nucleotide-binding</keyword>
<comment type="catalytic activity">
    <reaction evidence="1">
        <text>ATP + protein L-histidine = ADP + protein N-phospho-L-histidine.</text>
        <dbReference type="EC" id="2.7.13.3"/>
    </reaction>
</comment>
<keyword evidence="7" id="KW-0067">ATP-binding</keyword>
<dbReference type="EMBL" id="BNAQ01000003">
    <property type="protein sequence ID" value="GHH17592.1"/>
    <property type="molecule type" value="Genomic_DNA"/>
</dbReference>